<keyword evidence="21" id="KW-1185">Reference proteome</keyword>
<evidence type="ECO:0000256" key="2">
    <source>
        <dbReference type="ARBA" id="ARBA00004286"/>
    </source>
</evidence>
<dbReference type="InterPro" id="IPR001214">
    <property type="entry name" value="SET_dom"/>
</dbReference>
<keyword evidence="12" id="KW-0804">Transcription</keyword>
<dbReference type="InterPro" id="IPR046341">
    <property type="entry name" value="SET_dom_sf"/>
</dbReference>
<keyword evidence="11" id="KW-0805">Transcription regulation</keyword>
<evidence type="ECO:0000256" key="16">
    <source>
        <dbReference type="ARBA" id="ARBA00048602"/>
    </source>
</evidence>
<feature type="compositionally biased region" description="Polar residues" evidence="18">
    <location>
        <begin position="278"/>
        <end position="290"/>
    </location>
</feature>
<feature type="compositionally biased region" description="Basic and acidic residues" evidence="18">
    <location>
        <begin position="264"/>
        <end position="277"/>
    </location>
</feature>
<dbReference type="PROSITE" id="PS51570">
    <property type="entry name" value="SAM_MT43_SUVAR420_2"/>
    <property type="match status" value="1"/>
</dbReference>
<gene>
    <name evidence="20" type="ORF">AALO_G00080360</name>
</gene>
<feature type="compositionally biased region" description="Polar residues" evidence="18">
    <location>
        <begin position="396"/>
        <end position="406"/>
    </location>
</feature>
<evidence type="ECO:0000256" key="10">
    <source>
        <dbReference type="ARBA" id="ARBA00022853"/>
    </source>
</evidence>
<dbReference type="PANTHER" id="PTHR12977">
    <property type="entry name" value="SUPPRESSOR OF VARIEGATION 4-20-RELATED"/>
    <property type="match status" value="1"/>
</dbReference>
<reference evidence="20" key="1">
    <citation type="submission" date="2020-10" db="EMBL/GenBank/DDBJ databases">
        <title>Chromosome-scale genome assembly of the Allis shad, Alosa alosa.</title>
        <authorList>
            <person name="Margot Z."/>
            <person name="Christophe K."/>
            <person name="Cabau C."/>
            <person name="Louis A."/>
            <person name="Berthelot C."/>
            <person name="Parey E."/>
            <person name="Roest Crollius H."/>
            <person name="Montfort J."/>
            <person name="Robinson-Rechavi M."/>
            <person name="Bucao C."/>
            <person name="Bouchez O."/>
            <person name="Gislard M."/>
            <person name="Lluch J."/>
            <person name="Milhes M."/>
            <person name="Lampietro C."/>
            <person name="Lopez Roques C."/>
            <person name="Donnadieu C."/>
            <person name="Braasch I."/>
            <person name="Desvignes T."/>
            <person name="Postlethwait J."/>
            <person name="Bobe J."/>
            <person name="Guiguen Y."/>
        </authorList>
    </citation>
    <scope>NUCLEOTIDE SEQUENCE</scope>
    <source>
        <strain evidence="20">M-15738</strain>
        <tissue evidence="20">Blood</tissue>
    </source>
</reference>
<keyword evidence="13" id="KW-0539">Nucleus</keyword>
<dbReference type="GO" id="GO:0005634">
    <property type="term" value="C:nucleus"/>
    <property type="evidence" value="ECO:0007669"/>
    <property type="project" value="UniProtKB-SubCell"/>
</dbReference>
<comment type="caution">
    <text evidence="20">The sequence shown here is derived from an EMBL/GenBank/DDBJ whole genome shotgun (WGS) entry which is preliminary data.</text>
</comment>
<evidence type="ECO:0000256" key="15">
    <source>
        <dbReference type="ARBA" id="ARBA00031835"/>
    </source>
</evidence>
<proteinExistence type="predicted"/>
<evidence type="ECO:0000256" key="12">
    <source>
        <dbReference type="ARBA" id="ARBA00023163"/>
    </source>
</evidence>
<dbReference type="Proteomes" id="UP000823561">
    <property type="component" value="Chromosome 6"/>
</dbReference>
<accession>A0AAV6GXN7</accession>
<evidence type="ECO:0000256" key="1">
    <source>
        <dbReference type="ARBA" id="ARBA00004123"/>
    </source>
</evidence>
<feature type="compositionally biased region" description="Basic and acidic residues" evidence="18">
    <location>
        <begin position="445"/>
        <end position="468"/>
    </location>
</feature>
<dbReference type="FunFam" id="1.10.10.1700:FF:000001">
    <property type="entry name" value="Histone-lysine N-methyltransferase"/>
    <property type="match status" value="1"/>
</dbReference>
<evidence type="ECO:0000256" key="6">
    <source>
        <dbReference type="ARBA" id="ARBA00022491"/>
    </source>
</evidence>
<evidence type="ECO:0000256" key="4">
    <source>
        <dbReference type="ARBA" id="ARBA00012188"/>
    </source>
</evidence>
<comment type="catalytic activity">
    <reaction evidence="17">
        <text>N(6)-methyl-L-lysyl(20)-[histone H4] + S-adenosyl-L-methionine = N(6),N(6)-dimethyl-L-lysyl(20)-[histone H4] + S-adenosyl-L-homocysteine + H(+)</text>
        <dbReference type="Rhea" id="RHEA:60348"/>
        <dbReference type="Rhea" id="RHEA-COMP:15555"/>
        <dbReference type="Rhea" id="RHEA-COMP:15556"/>
        <dbReference type="ChEBI" id="CHEBI:15378"/>
        <dbReference type="ChEBI" id="CHEBI:57856"/>
        <dbReference type="ChEBI" id="CHEBI:59789"/>
        <dbReference type="ChEBI" id="CHEBI:61929"/>
        <dbReference type="ChEBI" id="CHEBI:61976"/>
        <dbReference type="EC" id="2.1.1.362"/>
    </reaction>
    <physiologicalReaction direction="left-to-right" evidence="17">
        <dbReference type="Rhea" id="RHEA:60349"/>
    </physiologicalReaction>
</comment>
<evidence type="ECO:0000256" key="9">
    <source>
        <dbReference type="ARBA" id="ARBA00022691"/>
    </source>
</evidence>
<keyword evidence="8" id="KW-0808">Transferase</keyword>
<feature type="region of interest" description="Disordered" evidence="18">
    <location>
        <begin position="516"/>
        <end position="569"/>
    </location>
</feature>
<evidence type="ECO:0000256" key="14">
    <source>
        <dbReference type="ARBA" id="ARBA00031786"/>
    </source>
</evidence>
<evidence type="ECO:0000256" key="11">
    <source>
        <dbReference type="ARBA" id="ARBA00023015"/>
    </source>
</evidence>
<dbReference type="GO" id="GO:0032259">
    <property type="term" value="P:methylation"/>
    <property type="evidence" value="ECO:0007669"/>
    <property type="project" value="UniProtKB-KW"/>
</dbReference>
<feature type="region of interest" description="Disordered" evidence="18">
    <location>
        <begin position="445"/>
        <end position="484"/>
    </location>
</feature>
<evidence type="ECO:0000256" key="8">
    <source>
        <dbReference type="ARBA" id="ARBA00022679"/>
    </source>
</evidence>
<dbReference type="InterPro" id="IPR039977">
    <property type="entry name" value="Suv4-20/Set9"/>
</dbReference>
<keyword evidence="6" id="KW-0678">Repressor</keyword>
<dbReference type="InterPro" id="IPR025790">
    <property type="entry name" value="Suv4-20_animal"/>
</dbReference>
<evidence type="ECO:0000256" key="3">
    <source>
        <dbReference type="ARBA" id="ARBA00012187"/>
    </source>
</evidence>
<feature type="region of interest" description="Disordered" evidence="18">
    <location>
        <begin position="385"/>
        <end position="418"/>
    </location>
</feature>
<feature type="region of interest" description="Disordered" evidence="18">
    <location>
        <begin position="246"/>
        <end position="290"/>
    </location>
</feature>
<comment type="catalytic activity">
    <reaction evidence="16">
        <text>N(6),N(6)-dimethyl-L-lysyl(20)-[histone H4] + S-adenosyl-L-methionine = N(6),N(6),N(6)-trimethyl-L-lysyl(20)-[histone H4] + S-adenosyl-L-homocysteine + H(+)</text>
        <dbReference type="Rhea" id="RHEA:61992"/>
        <dbReference type="Rhea" id="RHEA-COMP:15556"/>
        <dbReference type="Rhea" id="RHEA-COMP:15998"/>
        <dbReference type="ChEBI" id="CHEBI:15378"/>
        <dbReference type="ChEBI" id="CHEBI:57856"/>
        <dbReference type="ChEBI" id="CHEBI:59789"/>
        <dbReference type="ChEBI" id="CHEBI:61961"/>
        <dbReference type="ChEBI" id="CHEBI:61976"/>
    </reaction>
    <physiologicalReaction direction="left-to-right" evidence="16">
        <dbReference type="Rhea" id="RHEA:61993"/>
    </physiologicalReaction>
</comment>
<dbReference type="Gene3D" id="1.10.10.1700">
    <property type="entry name" value="Histone-lysine N-methyltransferase"/>
    <property type="match status" value="1"/>
</dbReference>
<dbReference type="Pfam" id="PF00856">
    <property type="entry name" value="SET"/>
    <property type="match status" value="1"/>
</dbReference>
<dbReference type="SUPFAM" id="SSF82199">
    <property type="entry name" value="SET domain"/>
    <property type="match status" value="1"/>
</dbReference>
<name>A0AAV6GXN7_9TELE</name>
<dbReference type="EC" id="2.1.1.361" evidence="3"/>
<dbReference type="GO" id="GO:0140944">
    <property type="term" value="F:histone H4K20 monomethyltransferase activity"/>
    <property type="evidence" value="ECO:0007669"/>
    <property type="project" value="UniProtKB-EC"/>
</dbReference>
<evidence type="ECO:0000256" key="7">
    <source>
        <dbReference type="ARBA" id="ARBA00022603"/>
    </source>
</evidence>
<dbReference type="PROSITE" id="PS50280">
    <property type="entry name" value="SET"/>
    <property type="match status" value="1"/>
</dbReference>
<evidence type="ECO:0000313" key="21">
    <source>
        <dbReference type="Proteomes" id="UP000823561"/>
    </source>
</evidence>
<feature type="compositionally biased region" description="Basic and acidic residues" evidence="18">
    <location>
        <begin position="385"/>
        <end position="394"/>
    </location>
</feature>
<dbReference type="EMBL" id="JADWDJ010000006">
    <property type="protein sequence ID" value="KAG5279675.1"/>
    <property type="molecule type" value="Genomic_DNA"/>
</dbReference>
<evidence type="ECO:0000256" key="18">
    <source>
        <dbReference type="SAM" id="MobiDB-lite"/>
    </source>
</evidence>
<dbReference type="Gene3D" id="2.170.270.10">
    <property type="entry name" value="SET domain"/>
    <property type="match status" value="1"/>
</dbReference>
<evidence type="ECO:0000256" key="5">
    <source>
        <dbReference type="ARBA" id="ARBA00022454"/>
    </source>
</evidence>
<keyword evidence="10" id="KW-0156">Chromatin regulator</keyword>
<feature type="domain" description="SET" evidence="19">
    <location>
        <begin position="105"/>
        <end position="219"/>
    </location>
</feature>
<dbReference type="GO" id="GO:0140941">
    <property type="term" value="F:histone H4K20me methyltransferase activity"/>
    <property type="evidence" value="ECO:0007669"/>
    <property type="project" value="UniProtKB-EC"/>
</dbReference>
<sequence>MEGSYRMNVRELCETDDLATGLVLDPLLGFSTHKMNISQLPEIRRWSYLKETLLRFTRTQDFQATFEALLVGDWASGYFTGLGPHRLELLRQHVHRYLKAFLLDSGVQIESCNRYSSETNGAKITSTRQWSVGERMEVLQGCIAELSPSDSAVLRAGINDFSVMYSTRKRCAQLWLGPAAFINHDCRPNCKFVPGEKNGACVKVVRPISPGEEITCYYGDSFFGENNEMCECFTCERRGEGSFQHRETLQDLDDPSDPAGQKYKFRETDLRLSREKSNSTPKPIPTATNTAFPLRNSLSQRMKRDATALRRGLTKTSRWRRVERQKGNRRSALNEHNLLLHTLAHIKLKDLRIHLYQHTVEFLLSCKDPSGKGRAILDQIERVKPTHREGEKDNQAIPTRTAQTAMDGNKDGDAAESCNAQDTNLVETSEQEQHTLESISMHCTEKHEQQLTEKDASEPPKTGMKESHPTMPSRTRSIPHRRRKRLWTKKRALSEANGLPKRLEVEKSCNVLDISGSLPNRKSSESPLCNETDLVGKESSTNESCDIAPKPSANSKEHEHNSIHTGQPPAVNLGSSLSQSLNCLPLKAGLKYYPTVCLVRVTTPGAKEGAGRESRTETEKQGEDVAVFSNNIKRTGGNDINIAEGQGAG</sequence>
<dbReference type="GO" id="GO:0005694">
    <property type="term" value="C:chromosome"/>
    <property type="evidence" value="ECO:0007669"/>
    <property type="project" value="UniProtKB-SubCell"/>
</dbReference>
<dbReference type="EC" id="2.1.1.362" evidence="4"/>
<evidence type="ECO:0000256" key="13">
    <source>
        <dbReference type="ARBA" id="ARBA00023242"/>
    </source>
</evidence>
<evidence type="ECO:0000313" key="20">
    <source>
        <dbReference type="EMBL" id="KAG5279675.1"/>
    </source>
</evidence>
<dbReference type="InterPro" id="IPR041938">
    <property type="entry name" value="Hist-Lys_N-MTase_N"/>
</dbReference>
<evidence type="ECO:0000259" key="19">
    <source>
        <dbReference type="PROSITE" id="PS50280"/>
    </source>
</evidence>
<organism evidence="20 21">
    <name type="scientific">Alosa alosa</name>
    <name type="common">allis shad</name>
    <dbReference type="NCBI Taxonomy" id="278164"/>
    <lineage>
        <taxon>Eukaryota</taxon>
        <taxon>Metazoa</taxon>
        <taxon>Chordata</taxon>
        <taxon>Craniata</taxon>
        <taxon>Vertebrata</taxon>
        <taxon>Euteleostomi</taxon>
        <taxon>Actinopterygii</taxon>
        <taxon>Neopterygii</taxon>
        <taxon>Teleostei</taxon>
        <taxon>Clupei</taxon>
        <taxon>Clupeiformes</taxon>
        <taxon>Clupeoidei</taxon>
        <taxon>Clupeidae</taxon>
        <taxon>Alosa</taxon>
    </lineage>
</organism>
<keyword evidence="9" id="KW-0949">S-adenosyl-L-methionine</keyword>
<evidence type="ECO:0000256" key="17">
    <source>
        <dbReference type="ARBA" id="ARBA00048710"/>
    </source>
</evidence>
<keyword evidence="7" id="KW-0489">Methyltransferase</keyword>
<dbReference type="SMART" id="SM00317">
    <property type="entry name" value="SET"/>
    <property type="match status" value="1"/>
</dbReference>
<comment type="subcellular location">
    <subcellularLocation>
        <location evidence="2">Chromosome</location>
    </subcellularLocation>
    <subcellularLocation>
        <location evidence="1">Nucleus</location>
    </subcellularLocation>
</comment>
<feature type="compositionally biased region" description="Polar residues" evidence="18">
    <location>
        <begin position="517"/>
        <end position="529"/>
    </location>
</feature>
<dbReference type="PANTHER" id="PTHR12977:SF4">
    <property type="entry name" value="HISTONE-LYSINE N-METHYLTRANSFERASE KMT5B"/>
    <property type="match status" value="1"/>
</dbReference>
<dbReference type="FunFam" id="2.170.270.10:FF:000006">
    <property type="entry name" value="Histone-lysine N-methyltransferase"/>
    <property type="match status" value="1"/>
</dbReference>
<keyword evidence="5" id="KW-0158">Chromosome</keyword>
<dbReference type="AlphaFoldDB" id="A0AAV6GXN7"/>
<protein>
    <recommendedName>
        <fullName evidence="14">[histone H4]-N-methyl-L-lysine20 N-methyltransferase KMT5B</fullName>
        <ecNumber evidence="3">2.1.1.361</ecNumber>
        <ecNumber evidence="4">2.1.1.362</ecNumber>
    </recommendedName>
    <alternativeName>
        <fullName evidence="15">[histone H4]-lysine20 N-methyltransferase KMT5B</fullName>
    </alternativeName>
</protein>